<dbReference type="InterPro" id="IPR035908">
    <property type="entry name" value="F0_ATP_A_sf"/>
</dbReference>
<dbReference type="Proteomes" id="UP000269493">
    <property type="component" value="Unassembled WGS sequence"/>
</dbReference>
<protein>
    <recommendedName>
        <fullName evidence="11 12">ATP synthase subunit a</fullName>
    </recommendedName>
    <alternativeName>
        <fullName evidence="11">ATP synthase F0 sector subunit a</fullName>
    </alternativeName>
    <alternativeName>
        <fullName evidence="11">F-ATPase subunit 6</fullName>
    </alternativeName>
</protein>
<keyword evidence="9 11" id="KW-0472">Membrane</keyword>
<dbReference type="PANTHER" id="PTHR11410">
    <property type="entry name" value="ATP SYNTHASE SUBUNIT A"/>
    <property type="match status" value="1"/>
</dbReference>
<dbReference type="SUPFAM" id="SSF81336">
    <property type="entry name" value="F1F0 ATP synthase subunit A"/>
    <property type="match status" value="1"/>
</dbReference>
<accession>A0A495WH23</accession>
<evidence type="ECO:0000256" key="2">
    <source>
        <dbReference type="ARBA" id="ARBA00006810"/>
    </source>
</evidence>
<evidence type="ECO:0000256" key="3">
    <source>
        <dbReference type="ARBA" id="ARBA00022448"/>
    </source>
</evidence>
<evidence type="ECO:0000256" key="8">
    <source>
        <dbReference type="ARBA" id="ARBA00023065"/>
    </source>
</evidence>
<keyword evidence="10 11" id="KW-0066">ATP synthesis</keyword>
<keyword evidence="4 11" id="KW-0138">CF(0)</keyword>
<evidence type="ECO:0000256" key="11">
    <source>
        <dbReference type="HAMAP-Rule" id="MF_01393"/>
    </source>
</evidence>
<evidence type="ECO:0000256" key="1">
    <source>
        <dbReference type="ARBA" id="ARBA00004141"/>
    </source>
</evidence>
<gene>
    <name evidence="11" type="primary">atpB</name>
    <name evidence="13" type="ORF">BC742_1026</name>
</gene>
<sequence length="367" mass="42065">MPSLRGNRVWQVYCKREKEMKHILIYWMGLLLFLFMPFVASASEEEEPFNAKEAIFEHLLDNYGWEIPFSHSRMALPVIVRDYKGEWSIFNSKRLEGGNSYDGYFIAQDGDYKGKIVGLDATGKEYRPFDISITKNVMALMITALVMFLLFFPLARWYKKHPYKAPRRWLGSLEFVVDMIYKDVIKPILGPDARRFAPYLLTLFFFILCINILGMIVIFPGGANLSGNISITLVLAVCTFLAVNLFGTKHYWKDLFWPEVPMWMKCPVPLMPVIEIFGVFTKPVALMIRLFANMLGGHLIVLVLISLIFIFGTMGTAVLGGTTVLSVAFSLFMNLLHFLICFIQAYVFTMLSTIFISLARVRGEEKQ</sequence>
<evidence type="ECO:0000313" key="14">
    <source>
        <dbReference type="Proteomes" id="UP000269493"/>
    </source>
</evidence>
<keyword evidence="5 11" id="KW-0812">Transmembrane</keyword>
<evidence type="ECO:0000256" key="12">
    <source>
        <dbReference type="RuleBase" id="RU000483"/>
    </source>
</evidence>
<proteinExistence type="inferred from homology"/>
<organism evidence="13 14">
    <name type="scientific">Coprobacter fastidiosus NSB1 = JCM 33896</name>
    <dbReference type="NCBI Taxonomy" id="1349822"/>
    <lineage>
        <taxon>Bacteria</taxon>
        <taxon>Pseudomonadati</taxon>
        <taxon>Bacteroidota</taxon>
        <taxon>Bacteroidia</taxon>
        <taxon>Bacteroidales</taxon>
        <taxon>Barnesiellaceae</taxon>
        <taxon>Coprobacter</taxon>
    </lineage>
</organism>
<evidence type="ECO:0000256" key="4">
    <source>
        <dbReference type="ARBA" id="ARBA00022547"/>
    </source>
</evidence>
<comment type="function">
    <text evidence="11 12">Key component of the proton channel; it plays a direct role in the translocation of protons across the membrane.</text>
</comment>
<dbReference type="PANTHER" id="PTHR11410:SF0">
    <property type="entry name" value="ATP SYNTHASE SUBUNIT A"/>
    <property type="match status" value="1"/>
</dbReference>
<evidence type="ECO:0000256" key="9">
    <source>
        <dbReference type="ARBA" id="ARBA00023136"/>
    </source>
</evidence>
<dbReference type="InterPro" id="IPR045083">
    <property type="entry name" value="ATP_synth_F0_asu_bact/mt"/>
</dbReference>
<feature type="transmembrane region" description="Helical" evidence="11">
    <location>
        <begin position="196"/>
        <end position="219"/>
    </location>
</feature>
<feature type="transmembrane region" description="Helical" evidence="11">
    <location>
        <begin position="299"/>
        <end position="329"/>
    </location>
</feature>
<feature type="transmembrane region" description="Helical" evidence="11">
    <location>
        <begin position="137"/>
        <end position="158"/>
    </location>
</feature>
<dbReference type="GO" id="GO:0046933">
    <property type="term" value="F:proton-transporting ATP synthase activity, rotational mechanism"/>
    <property type="evidence" value="ECO:0007669"/>
    <property type="project" value="UniProtKB-UniRule"/>
</dbReference>
<keyword evidence="11" id="KW-1003">Cell membrane</keyword>
<dbReference type="NCBIfam" id="TIGR01131">
    <property type="entry name" value="ATP_synt_6_or_A"/>
    <property type="match status" value="1"/>
</dbReference>
<dbReference type="HAMAP" id="MF_01393">
    <property type="entry name" value="ATP_synth_a_bact"/>
    <property type="match status" value="1"/>
</dbReference>
<dbReference type="InterPro" id="IPR000568">
    <property type="entry name" value="ATP_synth_F0_asu"/>
</dbReference>
<feature type="transmembrane region" description="Helical" evidence="11">
    <location>
        <begin position="225"/>
        <end position="246"/>
    </location>
</feature>
<dbReference type="GO" id="GO:0005886">
    <property type="term" value="C:plasma membrane"/>
    <property type="evidence" value="ECO:0007669"/>
    <property type="project" value="UniProtKB-SubCell"/>
</dbReference>
<keyword evidence="6 11" id="KW-0375">Hydrogen ion transport</keyword>
<comment type="subcellular location">
    <subcellularLocation>
        <location evidence="11 12">Cell membrane</location>
        <topology evidence="11 12">Multi-pass membrane protein</topology>
    </subcellularLocation>
    <subcellularLocation>
        <location evidence="1">Membrane</location>
        <topology evidence="1">Multi-pass membrane protein</topology>
    </subcellularLocation>
</comment>
<evidence type="ECO:0000256" key="10">
    <source>
        <dbReference type="ARBA" id="ARBA00023310"/>
    </source>
</evidence>
<dbReference type="Pfam" id="PF00119">
    <property type="entry name" value="ATP-synt_A"/>
    <property type="match status" value="1"/>
</dbReference>
<dbReference type="GO" id="GO:0045259">
    <property type="term" value="C:proton-transporting ATP synthase complex"/>
    <property type="evidence" value="ECO:0007669"/>
    <property type="project" value="UniProtKB-KW"/>
</dbReference>
<feature type="transmembrane region" description="Helical" evidence="11">
    <location>
        <begin position="23"/>
        <end position="40"/>
    </location>
</feature>
<name>A0A495WH23_9BACT</name>
<evidence type="ECO:0000256" key="7">
    <source>
        <dbReference type="ARBA" id="ARBA00022989"/>
    </source>
</evidence>
<keyword evidence="3 11" id="KW-0813">Transport</keyword>
<feature type="transmembrane region" description="Helical" evidence="11">
    <location>
        <begin position="335"/>
        <end position="359"/>
    </location>
</feature>
<dbReference type="CDD" id="cd00310">
    <property type="entry name" value="ATP-synt_Fo_a_6"/>
    <property type="match status" value="1"/>
</dbReference>
<evidence type="ECO:0000256" key="6">
    <source>
        <dbReference type="ARBA" id="ARBA00022781"/>
    </source>
</evidence>
<dbReference type="AlphaFoldDB" id="A0A495WH23"/>
<keyword evidence="14" id="KW-1185">Reference proteome</keyword>
<keyword evidence="7 11" id="KW-1133">Transmembrane helix</keyword>
<keyword evidence="8 11" id="KW-0406">Ion transport</keyword>
<evidence type="ECO:0000313" key="13">
    <source>
        <dbReference type="EMBL" id="RKT60095.1"/>
    </source>
</evidence>
<dbReference type="Gene3D" id="1.20.120.220">
    <property type="entry name" value="ATP synthase, F0 complex, subunit A"/>
    <property type="match status" value="1"/>
</dbReference>
<dbReference type="EMBL" id="RBXN01000002">
    <property type="protein sequence ID" value="RKT60095.1"/>
    <property type="molecule type" value="Genomic_DNA"/>
</dbReference>
<reference evidence="13 14" key="1">
    <citation type="submission" date="2018-10" db="EMBL/GenBank/DDBJ databases">
        <title>Genomic Encyclopedia of Archaeal and Bacterial Type Strains, Phase II (KMG-II): from individual species to whole genera.</title>
        <authorList>
            <person name="Goeker M."/>
        </authorList>
    </citation>
    <scope>NUCLEOTIDE SEQUENCE [LARGE SCALE GENOMIC DNA]</scope>
    <source>
        <strain evidence="13 14">NSB1</strain>
    </source>
</reference>
<dbReference type="PRINTS" id="PR00123">
    <property type="entry name" value="ATPASEA"/>
</dbReference>
<evidence type="ECO:0000256" key="5">
    <source>
        <dbReference type="ARBA" id="ARBA00022692"/>
    </source>
</evidence>
<comment type="similarity">
    <text evidence="2 11 12">Belongs to the ATPase A chain family.</text>
</comment>
<comment type="caution">
    <text evidence="13">The sequence shown here is derived from an EMBL/GenBank/DDBJ whole genome shotgun (WGS) entry which is preliminary data.</text>
</comment>